<dbReference type="InterPro" id="IPR001296">
    <property type="entry name" value="Glyco_trans_1"/>
</dbReference>
<dbReference type="EMBL" id="WNXD01000001">
    <property type="protein sequence ID" value="MBB2144308.1"/>
    <property type="molecule type" value="Genomic_DNA"/>
</dbReference>
<dbReference type="SUPFAM" id="SSF48208">
    <property type="entry name" value="Six-hairpin glycosidases"/>
    <property type="match status" value="1"/>
</dbReference>
<dbReference type="Gene3D" id="3.40.50.2000">
    <property type="entry name" value="Glycogen Phosphorylase B"/>
    <property type="match status" value="2"/>
</dbReference>
<dbReference type="InterPro" id="IPR008928">
    <property type="entry name" value="6-hairpin_glycosidase_sf"/>
</dbReference>
<dbReference type="AlphaFoldDB" id="A0A923DWX3"/>
<dbReference type="GO" id="GO:0005975">
    <property type="term" value="P:carbohydrate metabolic process"/>
    <property type="evidence" value="ECO:0007669"/>
    <property type="project" value="InterPro"/>
</dbReference>
<evidence type="ECO:0000313" key="2">
    <source>
        <dbReference type="EMBL" id="MBB2144308.1"/>
    </source>
</evidence>
<dbReference type="PANTHER" id="PTHR12526:SF572">
    <property type="entry name" value="BLL5144 PROTEIN"/>
    <property type="match status" value="1"/>
</dbReference>
<gene>
    <name evidence="2" type="ORF">GM921_02315</name>
</gene>
<comment type="caution">
    <text evidence="2">The sequence shown here is derived from an EMBL/GenBank/DDBJ whole genome shotgun (WGS) entry which is preliminary data.</text>
</comment>
<dbReference type="Proteomes" id="UP000601055">
    <property type="component" value="Unassembled WGS sequence"/>
</dbReference>
<dbReference type="Gene3D" id="1.50.10.20">
    <property type="match status" value="1"/>
</dbReference>
<dbReference type="Pfam" id="PF00534">
    <property type="entry name" value="Glycos_transf_1"/>
    <property type="match status" value="1"/>
</dbReference>
<evidence type="ECO:0000313" key="3">
    <source>
        <dbReference type="Proteomes" id="UP000601055"/>
    </source>
</evidence>
<accession>A0A923DWX3</accession>
<evidence type="ECO:0000259" key="1">
    <source>
        <dbReference type="Pfam" id="PF00534"/>
    </source>
</evidence>
<proteinExistence type="predicted"/>
<feature type="domain" description="Glycosyl transferase family 1" evidence="1">
    <location>
        <begin position="190"/>
        <end position="360"/>
    </location>
</feature>
<name>A0A923DWX3_9SPHI</name>
<organism evidence="2 3">
    <name type="scientific">Pedobacter planticolens</name>
    <dbReference type="NCBI Taxonomy" id="2679964"/>
    <lineage>
        <taxon>Bacteria</taxon>
        <taxon>Pseudomonadati</taxon>
        <taxon>Bacteroidota</taxon>
        <taxon>Sphingobacteriia</taxon>
        <taxon>Sphingobacteriales</taxon>
        <taxon>Sphingobacteriaceae</taxon>
        <taxon>Pedobacter</taxon>
    </lineage>
</organism>
<reference evidence="2" key="1">
    <citation type="submission" date="2019-11" db="EMBL/GenBank/DDBJ databases">
        <title>Description of Pedobacter sp. LMG 31464T.</title>
        <authorList>
            <person name="Carlier A."/>
            <person name="Qi S."/>
            <person name="Vandamme P."/>
        </authorList>
    </citation>
    <scope>NUCLEOTIDE SEQUENCE</scope>
    <source>
        <strain evidence="2">LMG 31464</strain>
    </source>
</reference>
<dbReference type="SUPFAM" id="SSF53756">
    <property type="entry name" value="UDP-Glycosyltransferase/glycogen phosphorylase"/>
    <property type="match status" value="1"/>
</dbReference>
<dbReference type="PANTHER" id="PTHR12526">
    <property type="entry name" value="GLYCOSYLTRANSFERASE"/>
    <property type="match status" value="1"/>
</dbReference>
<keyword evidence="3" id="KW-1185">Reference proteome</keyword>
<protein>
    <submittedName>
        <fullName evidence="2">Glycosyltransferase</fullName>
    </submittedName>
</protein>
<dbReference type="RefSeq" id="WP_182921001.1">
    <property type="nucleotide sequence ID" value="NZ_WNXD01000001.1"/>
</dbReference>
<dbReference type="CDD" id="cd03822">
    <property type="entry name" value="GT4_mannosyltransferase-like"/>
    <property type="match status" value="1"/>
</dbReference>
<sequence length="759" mass="86375">MKIAYISTYPPRECGLATFNHNLIKAISANFNHETLIETSLVVAINNSDSITEYKYPNEVKFVIRQNIQDDYAKAANFINESTVDACILQHEFGIYGGESGLYVLPFLNQIEKPIISILHTILNSPTFLQKAIIKEIAKRSSKIVVMSHRAVRFLIDIYQVPKEKIQVIEHGVPDLEAPLVNPVKEIAQLKGKKILLTFGLLNRNKGLETVVKALPKIVKTHPDVVYVILGNTHPGVVKNSGEEYREYLKELAAELNVEKHIVFMNRFVEEEELINYLTAADVYITPYFNEAQITSGTLSYAVGAGAAVVSTPYWHAQELLADNRGCLFDFKDDVGLAIIINELLDEPDKLMALKKNAYEYGLKLRWPKIGQSFIAVVEKAVNHPDYSEKILRQMIDPGVMPDFNLDYVKRLTDDTGIFQHAKYGIPNRKEGYCLDDNARALIMALMAYQEGNSKDALKLLPIYLSYIHDMQLENGNFRNFLSFSRQFLDEEGSDDSFGRTIWALGYLINTAPNRSYAEFGYELFFKAVPHFKKLTHLRGVCNTITGLCYYLKSHPYDEHIIKELNSLIDKLISSYHGTKGEDWHWFENHMTYDNAIFPLALFHAVEITGNEEVLQIAHESLAYLEKITFNLNTINPVGNDGWYIRGKGNMPLYDQQAIELMAMVIMYFQAYKVTRESEYLKKMFSCYLWFLGENSLRIPLYDSETNGCADGLHPSGVNRNQGAESTLAYLISHLTVVKAFKYDAELETIKQQESIAVK</sequence>
<dbReference type="GO" id="GO:0016757">
    <property type="term" value="F:glycosyltransferase activity"/>
    <property type="evidence" value="ECO:0007669"/>
    <property type="project" value="InterPro"/>
</dbReference>